<proteinExistence type="predicted"/>
<dbReference type="SUPFAM" id="SSF54427">
    <property type="entry name" value="NTF2-like"/>
    <property type="match status" value="1"/>
</dbReference>
<dbReference type="AlphaFoldDB" id="A0A7L5A297"/>
<dbReference type="Gene3D" id="3.10.450.50">
    <property type="match status" value="1"/>
</dbReference>
<dbReference type="Pfam" id="PF14534">
    <property type="entry name" value="DUF4440"/>
    <property type="match status" value="1"/>
</dbReference>
<dbReference type="RefSeq" id="WP_151077863.1">
    <property type="nucleotide sequence ID" value="NZ_CP047647.1"/>
</dbReference>
<dbReference type="InterPro" id="IPR027843">
    <property type="entry name" value="DUF4440"/>
</dbReference>
<dbReference type="EMBL" id="VTWU01000002">
    <property type="protein sequence ID" value="KAA9338339.1"/>
    <property type="molecule type" value="Genomic_DNA"/>
</dbReference>
<protein>
    <submittedName>
        <fullName evidence="1">SgcJ/EcaC family oxidoreductase</fullName>
    </submittedName>
</protein>
<keyword evidence="2" id="KW-1185">Reference proteome</keyword>
<sequence length="130" mass="14499">MHAPTDTIVDEIRQINARFENTFSRGDASGMASLYTAEGMLLPAGSDAVQGQAAIGSYWQQVMNQGFSRVELHTVEVDHVGRDAAVELGTYHMRDAANQVLDQGKYIVVWKQEDGEWKLQRDIWNSNSAQ</sequence>
<accession>A0A7L5A297</accession>
<evidence type="ECO:0000313" key="1">
    <source>
        <dbReference type="EMBL" id="KAA9338339.1"/>
    </source>
</evidence>
<name>A0A7L5A297_9BACT</name>
<dbReference type="InterPro" id="IPR011944">
    <property type="entry name" value="Steroid_delta5-4_isomerase"/>
</dbReference>
<dbReference type="NCBIfam" id="TIGR02246">
    <property type="entry name" value="SgcJ/EcaC family oxidoreductase"/>
    <property type="match status" value="1"/>
</dbReference>
<gene>
    <name evidence="1" type="ORF">F0P96_05755</name>
</gene>
<dbReference type="Proteomes" id="UP000326380">
    <property type="component" value="Unassembled WGS sequence"/>
</dbReference>
<dbReference type="CDD" id="cd00531">
    <property type="entry name" value="NTF2_like"/>
    <property type="match status" value="1"/>
</dbReference>
<dbReference type="InterPro" id="IPR032710">
    <property type="entry name" value="NTF2-like_dom_sf"/>
</dbReference>
<organism evidence="1 2">
    <name type="scientific">Hymenobacter busanensis</name>
    <dbReference type="NCBI Taxonomy" id="2607656"/>
    <lineage>
        <taxon>Bacteria</taxon>
        <taxon>Pseudomonadati</taxon>
        <taxon>Bacteroidota</taxon>
        <taxon>Cytophagia</taxon>
        <taxon>Cytophagales</taxon>
        <taxon>Hymenobacteraceae</taxon>
        <taxon>Hymenobacter</taxon>
    </lineage>
</organism>
<evidence type="ECO:0000313" key="2">
    <source>
        <dbReference type="Proteomes" id="UP000326380"/>
    </source>
</evidence>
<comment type="caution">
    <text evidence="1">The sequence shown here is derived from an EMBL/GenBank/DDBJ whole genome shotgun (WGS) entry which is preliminary data.</text>
</comment>
<reference evidence="1 2" key="1">
    <citation type="submission" date="2019-09" db="EMBL/GenBank/DDBJ databases">
        <title>Genome sequence of Hymenobacter sp. M3.</title>
        <authorList>
            <person name="Srinivasan S."/>
        </authorList>
    </citation>
    <scope>NUCLEOTIDE SEQUENCE [LARGE SCALE GENOMIC DNA]</scope>
    <source>
        <strain evidence="1 2">M3</strain>
    </source>
</reference>